<dbReference type="AlphaFoldDB" id="A0A934TNH9"/>
<dbReference type="Proteomes" id="UP000706333">
    <property type="component" value="Unassembled WGS sequence"/>
</dbReference>
<reference evidence="2" key="1">
    <citation type="submission" date="2017-05" db="EMBL/GenBank/DDBJ databases">
        <authorList>
            <person name="Imhoff J.F."/>
            <person name="Rahn T."/>
            <person name="Kuenzel S."/>
            <person name="Neulinger S.C."/>
        </authorList>
    </citation>
    <scope>NUCLEOTIDE SEQUENCE</scope>
    <source>
        <strain evidence="2">LMG 28126</strain>
    </source>
</reference>
<sequence>MKPVTERGVSVAQARRDPAESVPRRWMRAASVAPVTAFPGNGQQRAGLAEIAVLTTELARLRA</sequence>
<evidence type="ECO:0000313" key="3">
    <source>
        <dbReference type="Proteomes" id="UP000706333"/>
    </source>
</evidence>
<gene>
    <name evidence="2" type="ORF">CCR87_16505</name>
</gene>
<keyword evidence="3" id="KW-1185">Reference proteome</keyword>
<protein>
    <recommendedName>
        <fullName evidence="4">Transposase</fullName>
    </recommendedName>
</protein>
<evidence type="ECO:0000313" key="2">
    <source>
        <dbReference type="EMBL" id="MBK5928914.1"/>
    </source>
</evidence>
<comment type="caution">
    <text evidence="2">The sequence shown here is derived from an EMBL/GenBank/DDBJ whole genome shotgun (WGS) entry which is preliminary data.</text>
</comment>
<evidence type="ECO:0008006" key="4">
    <source>
        <dbReference type="Google" id="ProtNLM"/>
    </source>
</evidence>
<evidence type="ECO:0000256" key="1">
    <source>
        <dbReference type="SAM" id="MobiDB-lite"/>
    </source>
</evidence>
<name>A0A934TNH9_9RHOB</name>
<proteinExistence type="predicted"/>
<accession>A0A934TNH9</accession>
<dbReference type="EMBL" id="NHSD01000332">
    <property type="protein sequence ID" value="MBK5928914.1"/>
    <property type="molecule type" value="Genomic_DNA"/>
</dbReference>
<organism evidence="2 3">
    <name type="scientific">Rhodobaculum claviforme</name>
    <dbReference type="NCBI Taxonomy" id="1549854"/>
    <lineage>
        <taxon>Bacteria</taxon>
        <taxon>Pseudomonadati</taxon>
        <taxon>Pseudomonadota</taxon>
        <taxon>Alphaproteobacteria</taxon>
        <taxon>Rhodobacterales</taxon>
        <taxon>Paracoccaceae</taxon>
        <taxon>Rhodobaculum</taxon>
    </lineage>
</organism>
<reference evidence="2" key="2">
    <citation type="journal article" date="2020" name="Microorganisms">
        <title>Osmotic Adaptation and Compatible Solute Biosynthesis of Phototrophic Bacteria as Revealed from Genome Analyses.</title>
        <authorList>
            <person name="Imhoff J.F."/>
            <person name="Rahn T."/>
            <person name="Kunzel S."/>
            <person name="Keller A."/>
            <person name="Neulinger S.C."/>
        </authorList>
    </citation>
    <scope>NUCLEOTIDE SEQUENCE</scope>
    <source>
        <strain evidence="2">LMG 28126</strain>
    </source>
</reference>
<feature type="region of interest" description="Disordered" evidence="1">
    <location>
        <begin position="1"/>
        <end position="22"/>
    </location>
</feature>